<feature type="domain" description="UCH catalytic" evidence="11">
    <location>
        <begin position="10"/>
        <end position="236"/>
    </location>
</feature>
<evidence type="ECO:0000256" key="1">
    <source>
        <dbReference type="ARBA" id="ARBA00000707"/>
    </source>
</evidence>
<comment type="catalytic activity">
    <reaction evidence="1 8">
        <text>Thiol-dependent hydrolysis of ester, thioester, amide, peptide and isopeptide bonds formed by the C-terminal Gly of ubiquitin (a 76-residue protein attached to proteins as an intracellular targeting signal).</text>
        <dbReference type="EC" id="3.4.19.12"/>
    </reaction>
</comment>
<keyword evidence="10" id="KW-0812">Transmembrane</keyword>
<dbReference type="GO" id="GO:0004843">
    <property type="term" value="F:cysteine-type deubiquitinase activity"/>
    <property type="evidence" value="ECO:0007669"/>
    <property type="project" value="UniProtKB-UniRule"/>
</dbReference>
<dbReference type="GO" id="GO:0006511">
    <property type="term" value="P:ubiquitin-dependent protein catabolic process"/>
    <property type="evidence" value="ECO:0007669"/>
    <property type="project" value="UniProtKB-UniRule"/>
</dbReference>
<dbReference type="AlphaFoldDB" id="A0AAD9GYG8"/>
<gene>
    <name evidence="12" type="ORF">P3T76_001919</name>
</gene>
<dbReference type="CDD" id="cd09616">
    <property type="entry name" value="Peptidase_C12_UCH_L1_L3"/>
    <property type="match status" value="1"/>
</dbReference>
<dbReference type="Gene3D" id="3.40.532.10">
    <property type="entry name" value="Peptidase C12, ubiquitin carboxyl-terminal hydrolase"/>
    <property type="match status" value="1"/>
</dbReference>
<keyword evidence="5 8" id="KW-0833">Ubl conjugation pathway</keyword>
<comment type="similarity">
    <text evidence="2 8">Belongs to the peptidase C12 family.</text>
</comment>
<sequence>MSEDEGKHKRWFPLESNPEVMNTYVEKMGFPTAQFSFCDVLSTEEWAFAMVPSPVMAVIMLFPIKPHTEAADKLEAARIEKEGQTVSPNVYYMRQTVGNACGTVGILHAIGNMRNLVQLTPGSYLDKFFNKTKTKTPEEIAQYLEEDDELEETHSSAAEGGQSEQLESVDDPINTHFVCFSCVDGNLYELDGRKKRPINHGASSPDTLLQDACQVIKKFMDRDEGEMRFTILALANSTTGCSLLVVLFTIVQVVTASIDLYVSPSGSDTGSSDGSFSRPFKTLTRAQQQVRLYSNLPANANVPINVFLRAGRYVLSSTFDFTSEDSGASTDAIVTYQAYCDAAVESAAVSVRTFPYDSGKGRPPRLLWNGVGDINKWEGPVDPFAQMGVNRSANSLEVTLAPAQAVGTDIGTVCVDKNNDIGHTCYAEGSPVATCVSGCMTSCQNHIARKRYSEIFYSKFTHLFGKDLRKEEDCVEICSLSCRGCEKVVISGSKLVSAGTLAWTLDRSITVGSQVLKVFRTDLSSVLPGLAGVIPSKPEDFATFTTLYVDGVMMPRAGFPNCLAGSSSSQALSCSYESVHVVDSKVVYSPTTFSTRVSTWTNVKDIMVELKPQRQQPSSLRYSVTSVDSSTSTIQLGAGGSELSYDIFTDGPGDSFPSGADPAVRVENVAQELDSPGEWFFDVSTRFLYLIPLKSSATASSLANSVVEIPWLHQLLRVSGSRENQYVTPTHAHTTLQETNSLTKVSNLRFRYLTFSGTQLHHLNIYERIPGSAWPMTRVAAVFLESVTNAVIEHCNFDKIGGNALMLSGENSNIQVVNNNVSILGSNGISVLARRGFQINSFQEPVLAHLLVPQAINISFNQVHHFGQQVAHSAAIMVVGAKQSTIHGNLVFGIPTSTNANAAVKPLFPAAAYHVTNAKGASYDDGLPLLRPINDIIIPVTPAPILASQYTVTVPLLGFDVNMVAKLVGAPECLSGSGRVGSLYGEQVPFTYTSCSGCCSVHHNDARLRVTGSGVAWNAATSREVVVRPGETIDLEATASSYLNSITDVYMGFHVVTPNQIFDLQTQAKWQIVTRSCKYAEQTYQETCSGPCVQDDGCGNSNAALQQALGTSLACASGYESDPPSLVCTGPFEAQRDCDGTGIKSHLYYDCSIDCFATTCT</sequence>
<feature type="region of interest" description="Disordered" evidence="9">
    <location>
        <begin position="146"/>
        <end position="166"/>
    </location>
</feature>
<evidence type="ECO:0000256" key="4">
    <source>
        <dbReference type="ARBA" id="ARBA00022670"/>
    </source>
</evidence>
<accession>A0AAD9GYG8</accession>
<evidence type="ECO:0000256" key="6">
    <source>
        <dbReference type="ARBA" id="ARBA00022801"/>
    </source>
</evidence>
<evidence type="ECO:0000256" key="2">
    <source>
        <dbReference type="ARBA" id="ARBA00009326"/>
    </source>
</evidence>
<reference evidence="12" key="1">
    <citation type="submission" date="2023-08" db="EMBL/GenBank/DDBJ databases">
        <title>Reference Genome Resource for the Citrus Pathogen Phytophthora citrophthora.</title>
        <authorList>
            <person name="Moller H."/>
            <person name="Coetzee B."/>
            <person name="Rose L.J."/>
            <person name="Van Niekerk J.M."/>
        </authorList>
    </citation>
    <scope>NUCLEOTIDE SEQUENCE</scope>
    <source>
        <strain evidence="12">STE-U-9442</strain>
    </source>
</reference>
<evidence type="ECO:0000313" key="12">
    <source>
        <dbReference type="EMBL" id="KAK1946366.1"/>
    </source>
</evidence>
<feature type="active site" description="Nucleophile" evidence="8">
    <location>
        <position position="101"/>
    </location>
</feature>
<evidence type="ECO:0000313" key="13">
    <source>
        <dbReference type="Proteomes" id="UP001259832"/>
    </source>
</evidence>
<dbReference type="PANTHER" id="PTHR36453">
    <property type="entry name" value="SECRETED PROTEIN-RELATED"/>
    <property type="match status" value="1"/>
</dbReference>
<evidence type="ECO:0000256" key="9">
    <source>
        <dbReference type="SAM" id="MobiDB-lite"/>
    </source>
</evidence>
<keyword evidence="4 8" id="KW-0645">Protease</keyword>
<dbReference type="Gene3D" id="2.160.20.10">
    <property type="entry name" value="Single-stranded right-handed beta-helix, Pectin lyase-like"/>
    <property type="match status" value="2"/>
</dbReference>
<dbReference type="Pfam" id="PF01088">
    <property type="entry name" value="Peptidase_C12"/>
    <property type="match status" value="1"/>
</dbReference>
<evidence type="ECO:0000259" key="11">
    <source>
        <dbReference type="PROSITE" id="PS52048"/>
    </source>
</evidence>
<dbReference type="Proteomes" id="UP001259832">
    <property type="component" value="Unassembled WGS sequence"/>
</dbReference>
<evidence type="ECO:0000256" key="7">
    <source>
        <dbReference type="ARBA" id="ARBA00022807"/>
    </source>
</evidence>
<dbReference type="InterPro" id="IPR012334">
    <property type="entry name" value="Pectin_lyas_fold"/>
</dbReference>
<dbReference type="InterPro" id="IPR038765">
    <property type="entry name" value="Papain-like_cys_pep_sf"/>
</dbReference>
<evidence type="ECO:0000256" key="5">
    <source>
        <dbReference type="ARBA" id="ARBA00022786"/>
    </source>
</evidence>
<feature type="transmembrane region" description="Helical" evidence="10">
    <location>
        <begin position="229"/>
        <end position="251"/>
    </location>
</feature>
<dbReference type="SUPFAM" id="SSF54001">
    <property type="entry name" value="Cysteine proteinases"/>
    <property type="match status" value="1"/>
</dbReference>
<protein>
    <recommendedName>
        <fullName evidence="3 8">ubiquitinyl hydrolase 1</fullName>
        <ecNumber evidence="3 8">3.4.19.12</ecNumber>
    </recommendedName>
</protein>
<organism evidence="12 13">
    <name type="scientific">Phytophthora citrophthora</name>
    <dbReference type="NCBI Taxonomy" id="4793"/>
    <lineage>
        <taxon>Eukaryota</taxon>
        <taxon>Sar</taxon>
        <taxon>Stramenopiles</taxon>
        <taxon>Oomycota</taxon>
        <taxon>Peronosporomycetes</taxon>
        <taxon>Peronosporales</taxon>
        <taxon>Peronosporaceae</taxon>
        <taxon>Phytophthora</taxon>
    </lineage>
</organism>
<keyword evidence="13" id="KW-1185">Reference proteome</keyword>
<evidence type="ECO:0000256" key="8">
    <source>
        <dbReference type="PROSITE-ProRule" id="PRU01393"/>
    </source>
</evidence>
<keyword evidence="6 8" id="KW-0378">Hydrolase</keyword>
<proteinExistence type="inferred from homology"/>
<dbReference type="EMBL" id="JASMQC010000003">
    <property type="protein sequence ID" value="KAK1946366.1"/>
    <property type="molecule type" value="Genomic_DNA"/>
</dbReference>
<feature type="active site" description="Proton donor" evidence="8">
    <location>
        <position position="176"/>
    </location>
</feature>
<feature type="site" description="Transition state stabilizer" evidence="8">
    <location>
        <position position="95"/>
    </location>
</feature>
<keyword evidence="10" id="KW-0472">Membrane</keyword>
<evidence type="ECO:0000256" key="3">
    <source>
        <dbReference type="ARBA" id="ARBA00012759"/>
    </source>
</evidence>
<dbReference type="InterPro" id="IPR001578">
    <property type="entry name" value="Peptidase_C12_UCH"/>
</dbReference>
<dbReference type="EC" id="3.4.19.12" evidence="3 8"/>
<feature type="site" description="Important for enzyme activity" evidence="8">
    <location>
        <position position="191"/>
    </location>
</feature>
<keyword evidence="7 8" id="KW-0788">Thiol protease</keyword>
<dbReference type="InterPro" id="IPR011050">
    <property type="entry name" value="Pectin_lyase_fold/virulence"/>
</dbReference>
<dbReference type="FunFam" id="3.40.532.10:FF:000006">
    <property type="entry name" value="Ubiquitin carboxyl-terminal hydrolase"/>
    <property type="match status" value="1"/>
</dbReference>
<dbReference type="PROSITE" id="PS52048">
    <property type="entry name" value="UCH_DOMAIN"/>
    <property type="match status" value="1"/>
</dbReference>
<name>A0AAD9GYG8_9STRA</name>
<dbReference type="InterPro" id="IPR036959">
    <property type="entry name" value="Peptidase_C12_UCH_sf"/>
</dbReference>
<keyword evidence="10" id="KW-1133">Transmembrane helix</keyword>
<dbReference type="PRINTS" id="PR00707">
    <property type="entry name" value="UBCTHYDRLASE"/>
</dbReference>
<evidence type="ECO:0000256" key="10">
    <source>
        <dbReference type="SAM" id="Phobius"/>
    </source>
</evidence>
<dbReference type="PANTHER" id="PTHR36453:SF1">
    <property type="entry name" value="RIGHT HANDED BETA HELIX DOMAIN-CONTAINING PROTEIN"/>
    <property type="match status" value="1"/>
</dbReference>
<comment type="caution">
    <text evidence="12">The sequence shown here is derived from an EMBL/GenBank/DDBJ whole genome shotgun (WGS) entry which is preliminary data.</text>
</comment>
<dbReference type="SUPFAM" id="SSF51126">
    <property type="entry name" value="Pectin lyase-like"/>
    <property type="match status" value="1"/>
</dbReference>